<name>A0ABM5NGP8_LIBAS</name>
<proteinExistence type="predicted"/>
<evidence type="ECO:0000313" key="2">
    <source>
        <dbReference type="Proteomes" id="UP000011820"/>
    </source>
</evidence>
<dbReference type="Proteomes" id="UP000011820">
    <property type="component" value="Chromosome"/>
</dbReference>
<protein>
    <submittedName>
        <fullName evidence="1">Uncharacterized protein</fullName>
    </submittedName>
</protein>
<evidence type="ECO:0000313" key="1">
    <source>
        <dbReference type="EMBL" id="AGH17060.1"/>
    </source>
</evidence>
<keyword evidence="2" id="KW-1185">Reference proteome</keyword>
<organism evidence="1 2">
    <name type="scientific">Candidatus Liberibacter asiaticus str. gxpsy</name>
    <dbReference type="NCBI Taxonomy" id="1174529"/>
    <lineage>
        <taxon>Bacteria</taxon>
        <taxon>Pseudomonadati</taxon>
        <taxon>Pseudomonadota</taxon>
        <taxon>Alphaproteobacteria</taxon>
        <taxon>Hyphomicrobiales</taxon>
        <taxon>Rhizobiaceae</taxon>
        <taxon>Liberibacter</taxon>
    </lineage>
</organism>
<reference evidence="1 2" key="1">
    <citation type="journal article" date="2013" name="Genome Announc.">
        <title>Complete Genome Sequence of a Chinese Strain of 'Candidatus Liberibacter asiaticus'.</title>
        <authorList>
            <person name="Lin H."/>
            <person name="Han C.S."/>
            <person name="Liu B."/>
            <person name="Lou B."/>
            <person name="Bai X."/>
            <person name="Deng C."/>
            <person name="Civerolo E.L."/>
            <person name="Gupta G."/>
        </authorList>
    </citation>
    <scope>NUCLEOTIDE SEQUENCE [LARGE SCALE GENOMIC DNA]</scope>
    <source>
        <strain evidence="2">gxpsy</strain>
    </source>
</reference>
<accession>A0ABM5NGP8</accession>
<gene>
    <name evidence="1" type="ORF">WSI_03450</name>
</gene>
<dbReference type="EMBL" id="CP004005">
    <property type="protein sequence ID" value="AGH17060.1"/>
    <property type="molecule type" value="Genomic_DNA"/>
</dbReference>
<sequence length="31" mass="3579">MKYFGLIYLNIAQKGSTGSRILWEEIKNASF</sequence>